<feature type="region of interest" description="Disordered" evidence="1">
    <location>
        <begin position="269"/>
        <end position="361"/>
    </location>
</feature>
<feature type="compositionally biased region" description="Low complexity" evidence="1">
    <location>
        <begin position="162"/>
        <end position="175"/>
    </location>
</feature>
<feature type="compositionally biased region" description="Basic and acidic residues" evidence="1">
    <location>
        <begin position="418"/>
        <end position="429"/>
    </location>
</feature>
<dbReference type="EMBL" id="JABBWK010000013">
    <property type="protein sequence ID" value="KAG1903286.1"/>
    <property type="molecule type" value="Genomic_DNA"/>
</dbReference>
<organism evidence="2 3">
    <name type="scientific">Suillus fuscotomentosus</name>
    <dbReference type="NCBI Taxonomy" id="1912939"/>
    <lineage>
        <taxon>Eukaryota</taxon>
        <taxon>Fungi</taxon>
        <taxon>Dikarya</taxon>
        <taxon>Basidiomycota</taxon>
        <taxon>Agaricomycotina</taxon>
        <taxon>Agaricomycetes</taxon>
        <taxon>Agaricomycetidae</taxon>
        <taxon>Boletales</taxon>
        <taxon>Suillineae</taxon>
        <taxon>Suillaceae</taxon>
        <taxon>Suillus</taxon>
    </lineage>
</organism>
<dbReference type="Proteomes" id="UP001195769">
    <property type="component" value="Unassembled WGS sequence"/>
</dbReference>
<gene>
    <name evidence="2" type="ORF">F5891DRAFT_1018444</name>
</gene>
<keyword evidence="3" id="KW-1185">Reference proteome</keyword>
<feature type="compositionally biased region" description="Low complexity" evidence="1">
    <location>
        <begin position="286"/>
        <end position="301"/>
    </location>
</feature>
<comment type="caution">
    <text evidence="2">The sequence shown here is derived from an EMBL/GenBank/DDBJ whole genome shotgun (WGS) entry which is preliminary data.</text>
</comment>
<evidence type="ECO:0000313" key="3">
    <source>
        <dbReference type="Proteomes" id="UP001195769"/>
    </source>
</evidence>
<feature type="compositionally biased region" description="Basic and acidic residues" evidence="1">
    <location>
        <begin position="350"/>
        <end position="361"/>
    </location>
</feature>
<name>A0AAD4EC76_9AGAM</name>
<protein>
    <submittedName>
        <fullName evidence="2">Uncharacterized protein</fullName>
    </submittedName>
</protein>
<dbReference type="GeneID" id="64655336"/>
<feature type="region of interest" description="Disordered" evidence="1">
    <location>
        <begin position="159"/>
        <end position="178"/>
    </location>
</feature>
<evidence type="ECO:0000313" key="2">
    <source>
        <dbReference type="EMBL" id="KAG1903286.1"/>
    </source>
</evidence>
<sequence length="449" mass="50446">MFVLRTGRQTSHHAFQQRAYATMDTVKEGKRVASTVTPPWSRRFELQDHDEDDNVGPARRTVCIRTSRLLAGGMVDAFAVIRGMERKFGRIREYRFIRDGEVNSEYQMICWAAFQSEDSMSLIPEEGITMNVMAATQDPTIPEGGPGLEHLQGLFDVKDTDSSSPSTYSPEGPSTHPRLIELNVQRAASDLRFNGDSRPLNLTKGRRIEIGQRFYEWGGFYPLKPLYTSSPFASSSEELPPTPDHEKMRIALNKWSQILERPDPSFAQMEATATAEADTQKDMTADSEPPSDSSTSTMLSQRSRRRTRREVDSWVPLSTPQLTKSAPPPPEAITLRTMPKTLQPSTPKVSRKERLLEQARSQARERVLQQVALRAREAESADLENPNSETLRESVEAFLKDSKVDADSPGNVTDGSEYEVKPKAGDKPLSESQVSPAKEKLWNLVGKWF</sequence>
<evidence type="ECO:0000256" key="1">
    <source>
        <dbReference type="SAM" id="MobiDB-lite"/>
    </source>
</evidence>
<dbReference type="RefSeq" id="XP_041228861.1">
    <property type="nucleotide sequence ID" value="XM_041361038.1"/>
</dbReference>
<accession>A0AAD4EC76</accession>
<proteinExistence type="predicted"/>
<feature type="region of interest" description="Disordered" evidence="1">
    <location>
        <begin position="400"/>
        <end position="436"/>
    </location>
</feature>
<dbReference type="AlphaFoldDB" id="A0AAD4EC76"/>
<reference evidence="2" key="1">
    <citation type="journal article" date="2020" name="New Phytol.">
        <title>Comparative genomics reveals dynamic genome evolution in host specialist ectomycorrhizal fungi.</title>
        <authorList>
            <person name="Lofgren L.A."/>
            <person name="Nguyen N.H."/>
            <person name="Vilgalys R."/>
            <person name="Ruytinx J."/>
            <person name="Liao H.L."/>
            <person name="Branco S."/>
            <person name="Kuo A."/>
            <person name="LaButti K."/>
            <person name="Lipzen A."/>
            <person name="Andreopoulos W."/>
            <person name="Pangilinan J."/>
            <person name="Riley R."/>
            <person name="Hundley H."/>
            <person name="Na H."/>
            <person name="Barry K."/>
            <person name="Grigoriev I.V."/>
            <person name="Stajich J.E."/>
            <person name="Kennedy P.G."/>
        </authorList>
    </citation>
    <scope>NUCLEOTIDE SEQUENCE</scope>
    <source>
        <strain evidence="2">FC203</strain>
    </source>
</reference>